<keyword evidence="2" id="KW-1185">Reference proteome</keyword>
<dbReference type="EMBL" id="JAAZSR010000691">
    <property type="protein sequence ID" value="NKX52718.1"/>
    <property type="molecule type" value="Genomic_DNA"/>
</dbReference>
<accession>A0ABX1JTV7</accession>
<dbReference type="Proteomes" id="UP000523795">
    <property type="component" value="Unassembled WGS sequence"/>
</dbReference>
<evidence type="ECO:0000313" key="2">
    <source>
        <dbReference type="Proteomes" id="UP000523795"/>
    </source>
</evidence>
<name>A0ABX1JTV7_9MICC</name>
<sequence>MPQAEQRQGVENAAGFHWAGHAVALLANGLGFHRMVIGPGCGLRQDDGRLPQGPVRNVVLAAGAAAEVLAARGSILPDAAVAGQVVRQLSGRHGCQSGQAPVPGLDEVATALAIVSTGWQDVAGLASAQAGSITPLAYSDVLALMENRHGTDIGRSYDLWRNACAGPFPH</sequence>
<protein>
    <submittedName>
        <fullName evidence="1">Uncharacterized protein</fullName>
    </submittedName>
</protein>
<comment type="caution">
    <text evidence="1">The sequence shown here is derived from an EMBL/GenBank/DDBJ whole genome shotgun (WGS) entry which is preliminary data.</text>
</comment>
<organism evidence="1 2">
    <name type="scientific">Arthrobacter deserti</name>
    <dbReference type="NCBI Taxonomy" id="1742687"/>
    <lineage>
        <taxon>Bacteria</taxon>
        <taxon>Bacillati</taxon>
        <taxon>Actinomycetota</taxon>
        <taxon>Actinomycetes</taxon>
        <taxon>Micrococcales</taxon>
        <taxon>Micrococcaceae</taxon>
        <taxon>Arthrobacter</taxon>
    </lineage>
</organism>
<reference evidence="1 2" key="1">
    <citation type="submission" date="2020-04" db="EMBL/GenBank/DDBJ databases">
        <authorList>
            <person name="Liu S."/>
        </authorList>
    </citation>
    <scope>NUCLEOTIDE SEQUENCE [LARGE SCALE GENOMIC DNA]</scope>
    <source>
        <strain evidence="1 2">CGMCC 1.15091</strain>
    </source>
</reference>
<gene>
    <name evidence="1" type="ORF">HER39_19510</name>
</gene>
<proteinExistence type="predicted"/>
<evidence type="ECO:0000313" key="1">
    <source>
        <dbReference type="EMBL" id="NKX52718.1"/>
    </source>
</evidence>